<evidence type="ECO:0000313" key="2">
    <source>
        <dbReference type="Proteomes" id="UP000694541"/>
    </source>
</evidence>
<sequence>RLKHLGTLKPFASAIVLLNTVVPEYQQNGSTILHNRFLPPILACYHSPNLSPCSHIYLADYWTFSPSNDICSFTLGFFFLTSNPDKGHTNVKLCYLFWDS</sequence>
<proteinExistence type="predicted"/>
<accession>A0A8B9RUB5</accession>
<organism evidence="1 2">
    <name type="scientific">Accipiter nisus</name>
    <name type="common">Eurasian sparrowhawk</name>
    <dbReference type="NCBI Taxonomy" id="211598"/>
    <lineage>
        <taxon>Eukaryota</taxon>
        <taxon>Metazoa</taxon>
        <taxon>Chordata</taxon>
        <taxon>Craniata</taxon>
        <taxon>Vertebrata</taxon>
        <taxon>Euteleostomi</taxon>
        <taxon>Archelosauria</taxon>
        <taxon>Archosauria</taxon>
        <taxon>Dinosauria</taxon>
        <taxon>Saurischia</taxon>
        <taxon>Theropoda</taxon>
        <taxon>Coelurosauria</taxon>
        <taxon>Aves</taxon>
        <taxon>Neognathae</taxon>
        <taxon>Neoaves</taxon>
        <taxon>Telluraves</taxon>
        <taxon>Accipitrimorphae</taxon>
        <taxon>Accipitriformes</taxon>
        <taxon>Accipitridae</taxon>
        <taxon>Accipitrinae</taxon>
        <taxon>Accipiter</taxon>
    </lineage>
</organism>
<dbReference type="Proteomes" id="UP000694541">
    <property type="component" value="Unplaced"/>
</dbReference>
<reference evidence="1" key="2">
    <citation type="submission" date="2025-09" db="UniProtKB">
        <authorList>
            <consortium name="Ensembl"/>
        </authorList>
    </citation>
    <scope>IDENTIFICATION</scope>
</reference>
<protein>
    <submittedName>
        <fullName evidence="1">Uncharacterized protein</fullName>
    </submittedName>
</protein>
<keyword evidence="2" id="KW-1185">Reference proteome</keyword>
<evidence type="ECO:0000313" key="1">
    <source>
        <dbReference type="Ensembl" id="ENSANIP00000009625.1"/>
    </source>
</evidence>
<dbReference type="Ensembl" id="ENSANIT00000009954.1">
    <property type="protein sequence ID" value="ENSANIP00000009625.1"/>
    <property type="gene ID" value="ENSANIG00000006480.1"/>
</dbReference>
<name>A0A8B9RUB5_9AVES</name>
<dbReference type="AlphaFoldDB" id="A0A8B9RUB5"/>
<reference evidence="1" key="1">
    <citation type="submission" date="2025-08" db="UniProtKB">
        <authorList>
            <consortium name="Ensembl"/>
        </authorList>
    </citation>
    <scope>IDENTIFICATION</scope>
</reference>